<dbReference type="WBParaSite" id="OFLC_0000623401-mRNA-1">
    <property type="protein sequence ID" value="OFLC_0000623401-mRNA-1"/>
    <property type="gene ID" value="OFLC_0000623401"/>
</dbReference>
<evidence type="ECO:0000313" key="3">
    <source>
        <dbReference type="WBParaSite" id="OFLC_0000623401-mRNA-1"/>
    </source>
</evidence>
<name>A0A183HFH3_9BILA</name>
<dbReference type="AlphaFoldDB" id="A0A183HFH3"/>
<protein>
    <submittedName>
        <fullName evidence="1 3">Uncharacterized protein</fullName>
    </submittedName>
</protein>
<evidence type="ECO:0000313" key="2">
    <source>
        <dbReference type="Proteomes" id="UP000267606"/>
    </source>
</evidence>
<reference evidence="3" key="1">
    <citation type="submission" date="2016-06" db="UniProtKB">
        <authorList>
            <consortium name="WormBaseParasite"/>
        </authorList>
    </citation>
    <scope>IDENTIFICATION</scope>
</reference>
<dbReference type="Proteomes" id="UP000267606">
    <property type="component" value="Unassembled WGS sequence"/>
</dbReference>
<reference evidence="1 2" key="2">
    <citation type="submission" date="2018-11" db="EMBL/GenBank/DDBJ databases">
        <authorList>
            <consortium name="Pathogen Informatics"/>
        </authorList>
    </citation>
    <scope>NUCLEOTIDE SEQUENCE [LARGE SCALE GENOMIC DNA]</scope>
</reference>
<accession>A0A183HFH3</accession>
<sequence length="63" mass="7354">MNSVLGESRQQLSLIAERRKSSMFCWGELIELTDVKISSQKKLNITRFLISEHLIDILLIMEF</sequence>
<dbReference type="EMBL" id="UZAJ01005810">
    <property type="protein sequence ID" value="VDO45861.1"/>
    <property type="molecule type" value="Genomic_DNA"/>
</dbReference>
<gene>
    <name evidence="1" type="ORF">OFLC_LOCUS6235</name>
</gene>
<keyword evidence="2" id="KW-1185">Reference proteome</keyword>
<evidence type="ECO:0000313" key="1">
    <source>
        <dbReference type="EMBL" id="VDO45861.1"/>
    </source>
</evidence>
<proteinExistence type="predicted"/>
<organism evidence="3">
    <name type="scientific">Onchocerca flexuosa</name>
    <dbReference type="NCBI Taxonomy" id="387005"/>
    <lineage>
        <taxon>Eukaryota</taxon>
        <taxon>Metazoa</taxon>
        <taxon>Ecdysozoa</taxon>
        <taxon>Nematoda</taxon>
        <taxon>Chromadorea</taxon>
        <taxon>Rhabditida</taxon>
        <taxon>Spirurina</taxon>
        <taxon>Spiruromorpha</taxon>
        <taxon>Filarioidea</taxon>
        <taxon>Onchocercidae</taxon>
        <taxon>Onchocerca</taxon>
    </lineage>
</organism>